<proteinExistence type="predicted"/>
<feature type="compositionally biased region" description="Polar residues" evidence="3">
    <location>
        <begin position="1"/>
        <end position="17"/>
    </location>
</feature>
<sequence>MTDLDASTPTSGSTSVPLQRFRADQAQILKGYYELNPRPSAEEVKVIAEEVQESAQKVKTWFSNWRSKNKKEGNPPPPLPHQMHALATASSVSGTPPPAAPKPPASDDIPAEPLVVDSVKIRPPPKRITNLSSQALQQLQQHASPTPTPEVSFMPANLLASYPPPPDPIPAHLLPPNGIFNITSLMRSTYFTPVTTEDFEVKRRRKLDDEAASNVVAAQKKGMPPAPAKSGGGSVTASIINAGMNYHAHNQLPSVAPTALPVFHQPTPQPPPQQQHLYVPPASVSSSSSSSARPKPKSKKELARAAKLIMGTLKKLKRANNGHINPEAVLLLQQAKNLGLIPHNAGLDGDDDMGLNDSSSDSSSSGSSSSGSDSDSSSGSDSGSGSSSGSSSGSDDEMQY</sequence>
<feature type="compositionally biased region" description="Low complexity" evidence="3">
    <location>
        <begin position="279"/>
        <end position="293"/>
    </location>
</feature>
<dbReference type="AlphaFoldDB" id="A0A1Y2CSM8"/>
<evidence type="ECO:0000256" key="2">
    <source>
        <dbReference type="RuleBase" id="RU000682"/>
    </source>
</evidence>
<dbReference type="Pfam" id="PF00046">
    <property type="entry name" value="Homeodomain"/>
    <property type="match status" value="1"/>
</dbReference>
<keyword evidence="1 2" id="KW-0371">Homeobox</keyword>
<accession>A0A1Y2CSM8</accession>
<dbReference type="Proteomes" id="UP000193642">
    <property type="component" value="Unassembled WGS sequence"/>
</dbReference>
<comment type="subcellular location">
    <subcellularLocation>
        <location evidence="1 2">Nucleus</location>
    </subcellularLocation>
</comment>
<feature type="compositionally biased region" description="Low complexity" evidence="3">
    <location>
        <begin position="357"/>
        <end position="393"/>
    </location>
</feature>
<dbReference type="GO" id="GO:0005634">
    <property type="term" value="C:nucleus"/>
    <property type="evidence" value="ECO:0007669"/>
    <property type="project" value="UniProtKB-SubCell"/>
</dbReference>
<feature type="region of interest" description="Disordered" evidence="3">
    <location>
        <begin position="260"/>
        <end position="302"/>
    </location>
</feature>
<dbReference type="OrthoDB" id="2150956at2759"/>
<reference evidence="5 6" key="1">
    <citation type="submission" date="2016-07" db="EMBL/GenBank/DDBJ databases">
        <title>Pervasive Adenine N6-methylation of Active Genes in Fungi.</title>
        <authorList>
            <consortium name="DOE Joint Genome Institute"/>
            <person name="Mondo S.J."/>
            <person name="Dannebaum R.O."/>
            <person name="Kuo R.C."/>
            <person name="Labutti K."/>
            <person name="Haridas S."/>
            <person name="Kuo A."/>
            <person name="Salamov A."/>
            <person name="Ahrendt S.R."/>
            <person name="Lipzen A."/>
            <person name="Sullivan W."/>
            <person name="Andreopoulos W.B."/>
            <person name="Clum A."/>
            <person name="Lindquist E."/>
            <person name="Daum C."/>
            <person name="Ramamoorthy G.K."/>
            <person name="Gryganskyi A."/>
            <person name="Culley D."/>
            <person name="Magnuson J.K."/>
            <person name="James T.Y."/>
            <person name="O'Malley M.A."/>
            <person name="Stajich J.E."/>
            <person name="Spatafora J.W."/>
            <person name="Visel A."/>
            <person name="Grigoriev I.V."/>
        </authorList>
    </citation>
    <scope>NUCLEOTIDE SEQUENCE [LARGE SCALE GENOMIC DNA]</scope>
    <source>
        <strain evidence="5 6">JEL800</strain>
    </source>
</reference>
<gene>
    <name evidence="5" type="ORF">BCR33DRAFT_713604</name>
</gene>
<organism evidence="5 6">
    <name type="scientific">Rhizoclosmatium globosum</name>
    <dbReference type="NCBI Taxonomy" id="329046"/>
    <lineage>
        <taxon>Eukaryota</taxon>
        <taxon>Fungi</taxon>
        <taxon>Fungi incertae sedis</taxon>
        <taxon>Chytridiomycota</taxon>
        <taxon>Chytridiomycota incertae sedis</taxon>
        <taxon>Chytridiomycetes</taxon>
        <taxon>Chytridiales</taxon>
        <taxon>Chytriomycetaceae</taxon>
        <taxon>Rhizoclosmatium</taxon>
    </lineage>
</organism>
<keyword evidence="1 2" id="KW-0539">Nucleus</keyword>
<name>A0A1Y2CSM8_9FUNG</name>
<dbReference type="PROSITE" id="PS50071">
    <property type="entry name" value="HOMEOBOX_2"/>
    <property type="match status" value="1"/>
</dbReference>
<feature type="domain" description="Homeobox" evidence="4">
    <location>
        <begin position="12"/>
        <end position="72"/>
    </location>
</feature>
<dbReference type="CDD" id="cd00086">
    <property type="entry name" value="homeodomain"/>
    <property type="match status" value="1"/>
</dbReference>
<dbReference type="GO" id="GO:0003677">
    <property type="term" value="F:DNA binding"/>
    <property type="evidence" value="ECO:0007669"/>
    <property type="project" value="UniProtKB-UniRule"/>
</dbReference>
<dbReference type="EMBL" id="MCGO01000008">
    <property type="protein sequence ID" value="ORY50011.1"/>
    <property type="molecule type" value="Genomic_DNA"/>
</dbReference>
<feature type="compositionally biased region" description="Pro residues" evidence="3">
    <location>
        <begin position="95"/>
        <end position="104"/>
    </location>
</feature>
<dbReference type="SUPFAM" id="SSF46689">
    <property type="entry name" value="Homeodomain-like"/>
    <property type="match status" value="1"/>
</dbReference>
<dbReference type="SMART" id="SM00389">
    <property type="entry name" value="HOX"/>
    <property type="match status" value="1"/>
</dbReference>
<dbReference type="Gene3D" id="1.10.10.60">
    <property type="entry name" value="Homeodomain-like"/>
    <property type="match status" value="1"/>
</dbReference>
<feature type="region of interest" description="Disordered" evidence="3">
    <location>
        <begin position="1"/>
        <end position="20"/>
    </location>
</feature>
<evidence type="ECO:0000256" key="3">
    <source>
        <dbReference type="SAM" id="MobiDB-lite"/>
    </source>
</evidence>
<protein>
    <recommendedName>
        <fullName evidence="4">Homeobox domain-containing protein</fullName>
    </recommendedName>
</protein>
<keyword evidence="6" id="KW-1185">Reference proteome</keyword>
<dbReference type="InterPro" id="IPR001356">
    <property type="entry name" value="HD"/>
</dbReference>
<feature type="region of interest" description="Disordered" evidence="3">
    <location>
        <begin position="343"/>
        <end position="400"/>
    </location>
</feature>
<evidence type="ECO:0000313" key="6">
    <source>
        <dbReference type="Proteomes" id="UP000193642"/>
    </source>
</evidence>
<feature type="region of interest" description="Disordered" evidence="3">
    <location>
        <begin position="62"/>
        <end position="110"/>
    </location>
</feature>
<comment type="caution">
    <text evidence="5">The sequence shown here is derived from an EMBL/GenBank/DDBJ whole genome shotgun (WGS) entry which is preliminary data.</text>
</comment>
<keyword evidence="1 2" id="KW-0238">DNA-binding</keyword>
<evidence type="ECO:0000313" key="5">
    <source>
        <dbReference type="EMBL" id="ORY50011.1"/>
    </source>
</evidence>
<evidence type="ECO:0000256" key="1">
    <source>
        <dbReference type="PROSITE-ProRule" id="PRU00108"/>
    </source>
</evidence>
<dbReference type="InterPro" id="IPR009057">
    <property type="entry name" value="Homeodomain-like_sf"/>
</dbReference>
<evidence type="ECO:0000259" key="4">
    <source>
        <dbReference type="PROSITE" id="PS50071"/>
    </source>
</evidence>
<feature type="DNA-binding region" description="Homeobox" evidence="1">
    <location>
        <begin position="14"/>
        <end position="73"/>
    </location>
</feature>